<dbReference type="Proteomes" id="UP001642483">
    <property type="component" value="Unassembled WGS sequence"/>
</dbReference>
<keyword evidence="2" id="KW-1185">Reference proteome</keyword>
<accession>A0ABP0H4K0</accession>
<proteinExistence type="predicted"/>
<protein>
    <submittedName>
        <fullName evidence="1">Uncharacterized protein</fullName>
    </submittedName>
</protein>
<dbReference type="EMBL" id="CAWYQH010000174">
    <property type="protein sequence ID" value="CAK8698343.1"/>
    <property type="molecule type" value="Genomic_DNA"/>
</dbReference>
<evidence type="ECO:0000313" key="2">
    <source>
        <dbReference type="Proteomes" id="UP001642483"/>
    </source>
</evidence>
<evidence type="ECO:0000313" key="1">
    <source>
        <dbReference type="EMBL" id="CAK8698343.1"/>
    </source>
</evidence>
<comment type="caution">
    <text evidence="1">The sequence shown here is derived from an EMBL/GenBank/DDBJ whole genome shotgun (WGS) entry which is preliminary data.</text>
</comment>
<gene>
    <name evidence="1" type="ORF">CVLEPA_LOCUS31783</name>
</gene>
<name>A0ABP0H4K0_CLALP</name>
<reference evidence="1 2" key="1">
    <citation type="submission" date="2024-02" db="EMBL/GenBank/DDBJ databases">
        <authorList>
            <person name="Daric V."/>
            <person name="Darras S."/>
        </authorList>
    </citation>
    <scope>NUCLEOTIDE SEQUENCE [LARGE SCALE GENOMIC DNA]</scope>
</reference>
<sequence>MLESILLILKNSKEEDRVLIHFVAGVEVLHSTSEVEEEVLEGSIRFMMSFEKINCCLHCETLLDGMQHFTAIPLFIFLGGFLL</sequence>
<organism evidence="1 2">
    <name type="scientific">Clavelina lepadiformis</name>
    <name type="common">Light-bulb sea squirt</name>
    <name type="synonym">Ascidia lepadiformis</name>
    <dbReference type="NCBI Taxonomy" id="159417"/>
    <lineage>
        <taxon>Eukaryota</taxon>
        <taxon>Metazoa</taxon>
        <taxon>Chordata</taxon>
        <taxon>Tunicata</taxon>
        <taxon>Ascidiacea</taxon>
        <taxon>Aplousobranchia</taxon>
        <taxon>Clavelinidae</taxon>
        <taxon>Clavelina</taxon>
    </lineage>
</organism>